<reference evidence="2 3" key="1">
    <citation type="submission" date="2017-01" db="EMBL/GenBank/DDBJ databases">
        <title>Genome analysis of Paenibacillus selenitrireducens ES3-24.</title>
        <authorList>
            <person name="Xu D."/>
            <person name="Yao R."/>
            <person name="Zheng S."/>
        </authorList>
    </citation>
    <scope>NUCLEOTIDE SEQUENCE [LARGE SCALE GENOMIC DNA]</scope>
    <source>
        <strain evidence="2 3">ES3-24</strain>
    </source>
</reference>
<dbReference type="RefSeq" id="WP_078501586.1">
    <property type="nucleotide sequence ID" value="NZ_MSZX01000010.1"/>
</dbReference>
<keyword evidence="1" id="KW-1133">Transmembrane helix</keyword>
<comment type="caution">
    <text evidence="2">The sequence shown here is derived from an EMBL/GenBank/DDBJ whole genome shotgun (WGS) entry which is preliminary data.</text>
</comment>
<dbReference type="Proteomes" id="UP000190188">
    <property type="component" value="Unassembled WGS sequence"/>
</dbReference>
<organism evidence="2 3">
    <name type="scientific">Paenibacillus selenitireducens</name>
    <dbReference type="NCBI Taxonomy" id="1324314"/>
    <lineage>
        <taxon>Bacteria</taxon>
        <taxon>Bacillati</taxon>
        <taxon>Bacillota</taxon>
        <taxon>Bacilli</taxon>
        <taxon>Bacillales</taxon>
        <taxon>Paenibacillaceae</taxon>
        <taxon>Paenibacillus</taxon>
    </lineage>
</organism>
<dbReference type="AlphaFoldDB" id="A0A1T2X489"/>
<dbReference type="EMBL" id="MSZX01000010">
    <property type="protein sequence ID" value="OPA74670.1"/>
    <property type="molecule type" value="Genomic_DNA"/>
</dbReference>
<proteinExistence type="predicted"/>
<accession>A0A1T2X489</accession>
<sequence>MGRSWERMVQKNTKKANQIRKKQGQQAIGSVSQAKSDIDRFFGRNLILPITLIAFAVLYAILYSGVEQKTSVTMFWVTVGLYILLGIVLFIRRPYLNVGKAFLGTRRFNRDIRVDAAQVKQITVQKGYVVIETKAKGSNWVFSRLTNRYDTVAMGERLQEFARTHNVPFLEK</sequence>
<keyword evidence="1" id="KW-0812">Transmembrane</keyword>
<feature type="transmembrane region" description="Helical" evidence="1">
    <location>
        <begin position="46"/>
        <end position="66"/>
    </location>
</feature>
<keyword evidence="1" id="KW-0472">Membrane</keyword>
<evidence type="ECO:0000256" key="1">
    <source>
        <dbReference type="SAM" id="Phobius"/>
    </source>
</evidence>
<evidence type="ECO:0000313" key="3">
    <source>
        <dbReference type="Proteomes" id="UP000190188"/>
    </source>
</evidence>
<gene>
    <name evidence="2" type="ORF">BVG16_23210</name>
</gene>
<protein>
    <recommendedName>
        <fullName evidence="4">Methyltransferase</fullName>
    </recommendedName>
</protein>
<feature type="transmembrane region" description="Helical" evidence="1">
    <location>
        <begin position="72"/>
        <end position="91"/>
    </location>
</feature>
<keyword evidence="3" id="KW-1185">Reference proteome</keyword>
<evidence type="ECO:0000313" key="2">
    <source>
        <dbReference type="EMBL" id="OPA74670.1"/>
    </source>
</evidence>
<dbReference type="OrthoDB" id="2598858at2"/>
<evidence type="ECO:0008006" key="4">
    <source>
        <dbReference type="Google" id="ProtNLM"/>
    </source>
</evidence>
<dbReference type="STRING" id="1324314.BVG16_23210"/>
<name>A0A1T2X489_9BACL</name>